<dbReference type="Proteomes" id="UP000593576">
    <property type="component" value="Unassembled WGS sequence"/>
</dbReference>
<protein>
    <submittedName>
        <fullName evidence="1">Uncharacterized protein</fullName>
    </submittedName>
</protein>
<name>A0A7J9KRK1_GOSSC</name>
<gene>
    <name evidence="1" type="ORF">Goshw_011234</name>
</gene>
<evidence type="ECO:0000313" key="1">
    <source>
        <dbReference type="EMBL" id="MBA0849087.1"/>
    </source>
</evidence>
<organism evidence="1 2">
    <name type="scientific">Gossypium schwendimanii</name>
    <name type="common">Cotton</name>
    <dbReference type="NCBI Taxonomy" id="34291"/>
    <lineage>
        <taxon>Eukaryota</taxon>
        <taxon>Viridiplantae</taxon>
        <taxon>Streptophyta</taxon>
        <taxon>Embryophyta</taxon>
        <taxon>Tracheophyta</taxon>
        <taxon>Spermatophyta</taxon>
        <taxon>Magnoliopsida</taxon>
        <taxon>eudicotyledons</taxon>
        <taxon>Gunneridae</taxon>
        <taxon>Pentapetalae</taxon>
        <taxon>rosids</taxon>
        <taxon>malvids</taxon>
        <taxon>Malvales</taxon>
        <taxon>Malvaceae</taxon>
        <taxon>Malvoideae</taxon>
        <taxon>Gossypium</taxon>
    </lineage>
</organism>
<evidence type="ECO:0000313" key="2">
    <source>
        <dbReference type="Proteomes" id="UP000593576"/>
    </source>
</evidence>
<dbReference type="OrthoDB" id="991372at2759"/>
<keyword evidence="2" id="KW-1185">Reference proteome</keyword>
<comment type="caution">
    <text evidence="1">The sequence shown here is derived from an EMBL/GenBank/DDBJ whole genome shotgun (WGS) entry which is preliminary data.</text>
</comment>
<accession>A0A7J9KRK1</accession>
<proteinExistence type="predicted"/>
<dbReference type="AlphaFoldDB" id="A0A7J9KRK1"/>
<reference evidence="1 2" key="1">
    <citation type="journal article" date="2019" name="Genome Biol. Evol.">
        <title>Insights into the evolution of the New World diploid cottons (Gossypium, subgenus Houzingenia) based on genome sequencing.</title>
        <authorList>
            <person name="Grover C.E."/>
            <person name="Arick M.A. 2nd"/>
            <person name="Thrash A."/>
            <person name="Conover J.L."/>
            <person name="Sanders W.S."/>
            <person name="Peterson D.G."/>
            <person name="Frelichowski J.E."/>
            <person name="Scheffler J.A."/>
            <person name="Scheffler B.E."/>
            <person name="Wendel J.F."/>
        </authorList>
    </citation>
    <scope>NUCLEOTIDE SEQUENCE [LARGE SCALE GENOMIC DNA]</scope>
    <source>
        <strain evidence="1">1</strain>
        <tissue evidence="1">Leaf</tissue>
    </source>
</reference>
<dbReference type="EMBL" id="JABFAF010000002">
    <property type="protein sequence ID" value="MBA0849087.1"/>
    <property type="molecule type" value="Genomic_DNA"/>
</dbReference>
<sequence>MTPTIEEYSALLCFHNVQLNKIYVKEPKSMTFKKKLMKLIGMIDT</sequence>